<accession>A0ABT1Y6B8</accession>
<evidence type="ECO:0000313" key="2">
    <source>
        <dbReference type="Proteomes" id="UP001524944"/>
    </source>
</evidence>
<dbReference type="Pfam" id="PF16138">
    <property type="entry name" value="DUF4846"/>
    <property type="match status" value="1"/>
</dbReference>
<name>A0ABT1Y6B8_9FIRM</name>
<proteinExistence type="predicted"/>
<organism evidence="1 2">
    <name type="scientific">Dehalobacterium formicoaceticum</name>
    <dbReference type="NCBI Taxonomy" id="51515"/>
    <lineage>
        <taxon>Bacteria</taxon>
        <taxon>Bacillati</taxon>
        <taxon>Bacillota</taxon>
        <taxon>Clostridia</taxon>
        <taxon>Eubacteriales</taxon>
        <taxon>Peptococcaceae</taxon>
        <taxon>Dehalobacterium</taxon>
    </lineage>
</organism>
<comment type="caution">
    <text evidence="1">The sequence shown here is derived from an EMBL/GenBank/DDBJ whole genome shotgun (WGS) entry which is preliminary data.</text>
</comment>
<dbReference type="Proteomes" id="UP001524944">
    <property type="component" value="Unassembled WGS sequence"/>
</dbReference>
<dbReference type="EMBL" id="JANPWE010000007">
    <property type="protein sequence ID" value="MCR6546435.1"/>
    <property type="molecule type" value="Genomic_DNA"/>
</dbReference>
<keyword evidence="2" id="KW-1185">Reference proteome</keyword>
<evidence type="ECO:0000313" key="1">
    <source>
        <dbReference type="EMBL" id="MCR6546435.1"/>
    </source>
</evidence>
<dbReference type="InterPro" id="IPR032315">
    <property type="entry name" value="DUF4846"/>
</dbReference>
<protein>
    <submittedName>
        <fullName evidence="1">DUF4846 domain-containing protein</fullName>
    </submittedName>
</protein>
<sequence>MILGLLFYFYQQRDSDPRNQSESIGNYEQNSSKNIGASEQSLINLEGNSVRERITPPEGFIRMEMEQDSFGAYLQNLPLKPHGARVLYFDGREKTKDVYAAVVDMEIGERDLQQCADAVIRLRAEYLYQQEMYDKIRFSFVSGFSADYSTWMQGNRINVNGSQVTWVKQAEYNKDYASFRKYLDMVFAYAGTASLAKELNPILVAEMRIGDVFIVGGSPGHCVIIVDMAENRSTGEKLFLLAQSYMPAQDIQILKNPRNSSISPWYDLDFGETLITPEWQFDQEYLMRF</sequence>
<gene>
    <name evidence="1" type="ORF">NVS47_13100</name>
</gene>
<reference evidence="1 2" key="1">
    <citation type="submission" date="2022-08" db="EMBL/GenBank/DDBJ databases">
        <title>Proteogenomics of the novel Dehalobacterium formicoaceticum strain EZ94 highlights a key role of methyltransferases during anaerobic dichloromethane degradation.</title>
        <authorList>
            <person name="Wasmund K."/>
        </authorList>
    </citation>
    <scope>NUCLEOTIDE SEQUENCE [LARGE SCALE GENOMIC DNA]</scope>
    <source>
        <strain evidence="1 2">EZ94</strain>
    </source>
</reference>